<protein>
    <recommendedName>
        <fullName evidence="3">PhiSLT protein</fullName>
    </recommendedName>
</protein>
<organism evidence="1 2">
    <name type="scientific">Staphylococcus agnetis</name>
    <dbReference type="NCBI Taxonomy" id="985762"/>
    <lineage>
        <taxon>Bacteria</taxon>
        <taxon>Bacillati</taxon>
        <taxon>Bacillota</taxon>
        <taxon>Bacilli</taxon>
        <taxon>Bacillales</taxon>
        <taxon>Staphylococcaceae</taxon>
        <taxon>Staphylococcus</taxon>
    </lineage>
</organism>
<dbReference type="RefSeq" id="WP_165805094.1">
    <property type="nucleotide sequence ID" value="NZ_WMFL01000082.1"/>
</dbReference>
<dbReference type="Proteomes" id="UP000646308">
    <property type="component" value="Unassembled WGS sequence"/>
</dbReference>
<proteinExistence type="predicted"/>
<evidence type="ECO:0008006" key="3">
    <source>
        <dbReference type="Google" id="ProtNLM"/>
    </source>
</evidence>
<accession>A0AAW9YZA2</accession>
<evidence type="ECO:0000313" key="1">
    <source>
        <dbReference type="EMBL" id="NJI03273.1"/>
    </source>
</evidence>
<name>A0AAW9YZA2_9STAP</name>
<gene>
    <name evidence="1" type="ORF">GLV84_10585</name>
</gene>
<comment type="caution">
    <text evidence="1">The sequence shown here is derived from an EMBL/GenBank/DDBJ whole genome shotgun (WGS) entry which is preliminary data.</text>
</comment>
<dbReference type="AlphaFoldDB" id="A0AAW9YZA2"/>
<sequence length="131" mass="15158">MSVKVEGTNNMLRQIREEYGEAKMIESQDKALRKGSKYVKNVMQQNFQVFRDTGASIAEMTLTEPYTLYGRVRTVKLHWEGEMSRQSIIHLNEYGTVRNANPRGKGAIMRTMVTVEKPYREIIKESLRGDL</sequence>
<evidence type="ECO:0000313" key="2">
    <source>
        <dbReference type="Proteomes" id="UP000646308"/>
    </source>
</evidence>
<dbReference type="EMBL" id="WMFL01000082">
    <property type="protein sequence ID" value="NJI03273.1"/>
    <property type="molecule type" value="Genomic_DNA"/>
</dbReference>
<reference evidence="1" key="1">
    <citation type="submission" date="2019-11" db="EMBL/GenBank/DDBJ databases">
        <title>Whole genome comparisons of Staphylococcus agnetis isolates from cattle and chickens.</title>
        <authorList>
            <person name="Rhoads D."/>
            <person name="Shwani A."/>
            <person name="Adkins P."/>
            <person name="Calcutt M."/>
            <person name="Middleton J."/>
        </authorList>
    </citation>
    <scope>NUCLEOTIDE SEQUENCE</scope>
    <source>
        <strain evidence="1">1387</strain>
    </source>
</reference>